<gene>
    <name evidence="2" type="ORF">C0Z10_05560</name>
</gene>
<dbReference type="AlphaFoldDB" id="A0A3Q9UK11"/>
<dbReference type="RefSeq" id="WP_097798719.1">
    <property type="nucleotide sequence ID" value="NZ_CP025570.1"/>
</dbReference>
<name>A0A3Q9UK11_9ACTN</name>
<evidence type="ECO:0000313" key="2">
    <source>
        <dbReference type="EMBL" id="AZZ39299.1"/>
    </source>
</evidence>
<reference evidence="3" key="1">
    <citation type="submission" date="2017-12" db="EMBL/GenBank/DDBJ databases">
        <title>Whole genome sequencing of Acidipropionibacterium jensenii strains JS279 and JS280.</title>
        <authorList>
            <person name="Deptula P."/>
            <person name="Laine P."/>
            <person name="Smolander O.-P."/>
            <person name="Paulin L."/>
            <person name="Auvinen P."/>
            <person name="Varmanen P."/>
        </authorList>
    </citation>
    <scope>NUCLEOTIDE SEQUENCE [LARGE SCALE GENOMIC DNA]</scope>
    <source>
        <strain evidence="3">JS280</strain>
    </source>
</reference>
<dbReference type="Pfam" id="PF13398">
    <property type="entry name" value="Peptidase_M50B"/>
    <property type="match status" value="1"/>
</dbReference>
<evidence type="ECO:0000313" key="3">
    <source>
        <dbReference type="Proteomes" id="UP000285875"/>
    </source>
</evidence>
<dbReference type="EMBL" id="CP025570">
    <property type="protein sequence ID" value="AZZ39299.1"/>
    <property type="molecule type" value="Genomic_DNA"/>
</dbReference>
<feature type="transmembrane region" description="Helical" evidence="1">
    <location>
        <begin position="121"/>
        <end position="139"/>
    </location>
</feature>
<evidence type="ECO:0000256" key="1">
    <source>
        <dbReference type="SAM" id="Phobius"/>
    </source>
</evidence>
<feature type="transmembrane region" description="Helical" evidence="1">
    <location>
        <begin position="168"/>
        <end position="189"/>
    </location>
</feature>
<protein>
    <recommendedName>
        <fullName evidence="4">M50 family peptidase</fullName>
    </recommendedName>
</protein>
<organism evidence="2 3">
    <name type="scientific">Acidipropionibacterium jensenii</name>
    <dbReference type="NCBI Taxonomy" id="1749"/>
    <lineage>
        <taxon>Bacteria</taxon>
        <taxon>Bacillati</taxon>
        <taxon>Actinomycetota</taxon>
        <taxon>Actinomycetes</taxon>
        <taxon>Propionibacteriales</taxon>
        <taxon>Propionibacteriaceae</taxon>
        <taxon>Acidipropionibacterium</taxon>
    </lineage>
</organism>
<sequence length="247" mass="25428">MNWRGLLDALLARLGATIGADRPVVPGWPPGALALAVLSVLVPPVWRVIRPVVTLVHELGHAGVGLLCGRRFSGFVISPDMSGHTVTVGRRHGPAVVLTAVAGYPMPALVGAAAIQAAVGGHAGAVLLAVLLILLGVLVRVRSLFTMAWVVALAAAVGALWWSGTPRWSAAAVVWLGAVLVVGAWRHLVAVAVHGDRDQDPGALARLTGVPAALWCLVMAVPVAACSWWAWRALAGPLGPLLGGALR</sequence>
<feature type="transmembrane region" description="Helical" evidence="1">
    <location>
        <begin position="144"/>
        <end position="162"/>
    </location>
</feature>
<keyword evidence="1" id="KW-0812">Transmembrane</keyword>
<proteinExistence type="predicted"/>
<dbReference type="InterPro" id="IPR049500">
    <property type="entry name" value="Peptidase_M50B-like"/>
</dbReference>
<feature type="transmembrane region" description="Helical" evidence="1">
    <location>
        <begin position="30"/>
        <end position="49"/>
    </location>
</feature>
<keyword evidence="1" id="KW-1133">Transmembrane helix</keyword>
<feature type="transmembrane region" description="Helical" evidence="1">
    <location>
        <begin position="95"/>
        <end position="115"/>
    </location>
</feature>
<accession>A0A3Q9UK11</accession>
<feature type="transmembrane region" description="Helical" evidence="1">
    <location>
        <begin position="210"/>
        <end position="231"/>
    </location>
</feature>
<evidence type="ECO:0008006" key="4">
    <source>
        <dbReference type="Google" id="ProtNLM"/>
    </source>
</evidence>
<dbReference type="KEGG" id="aji:C0Z10_05560"/>
<keyword evidence="1" id="KW-0472">Membrane</keyword>
<dbReference type="Proteomes" id="UP000285875">
    <property type="component" value="Chromosome"/>
</dbReference>